<evidence type="ECO:0000256" key="3">
    <source>
        <dbReference type="SAM" id="SignalP"/>
    </source>
</evidence>
<feature type="repeat" description="ANK" evidence="2">
    <location>
        <begin position="908"/>
        <end position="940"/>
    </location>
</feature>
<dbReference type="EMBL" id="JAELUR010000015">
    <property type="protein sequence ID" value="KAG7423376.1"/>
    <property type="molecule type" value="Genomic_DNA"/>
</dbReference>
<organism evidence="5 6">
    <name type="scientific">Fusarium oxysporum f. sp. raphani</name>
    <dbReference type="NCBI Taxonomy" id="96318"/>
    <lineage>
        <taxon>Eukaryota</taxon>
        <taxon>Fungi</taxon>
        <taxon>Dikarya</taxon>
        <taxon>Ascomycota</taxon>
        <taxon>Pezizomycotina</taxon>
        <taxon>Sordariomycetes</taxon>
        <taxon>Hypocreomycetidae</taxon>
        <taxon>Hypocreales</taxon>
        <taxon>Nectriaceae</taxon>
        <taxon>Fusarium</taxon>
        <taxon>Fusarium oxysporum species complex</taxon>
    </lineage>
</organism>
<protein>
    <submittedName>
        <fullName evidence="5">Ankyrin repeat and KH domain-containing protein 1</fullName>
    </submittedName>
</protein>
<feature type="repeat" description="ANK" evidence="2">
    <location>
        <begin position="875"/>
        <end position="907"/>
    </location>
</feature>
<dbReference type="PANTHER" id="PTHR46082:SF11">
    <property type="entry name" value="AAA+ ATPASE DOMAIN-CONTAINING PROTEIN-RELATED"/>
    <property type="match status" value="1"/>
</dbReference>
<dbReference type="PANTHER" id="PTHR46082">
    <property type="entry name" value="ATP/GTP-BINDING PROTEIN-RELATED"/>
    <property type="match status" value="1"/>
</dbReference>
<evidence type="ECO:0000313" key="6">
    <source>
        <dbReference type="Proteomes" id="UP000693942"/>
    </source>
</evidence>
<accession>A0A8J5P9A1</accession>
<dbReference type="InterPro" id="IPR007111">
    <property type="entry name" value="NACHT_NTPase"/>
</dbReference>
<dbReference type="Pfam" id="PF24883">
    <property type="entry name" value="NPHP3_N"/>
    <property type="match status" value="1"/>
</dbReference>
<evidence type="ECO:0000259" key="4">
    <source>
        <dbReference type="PROSITE" id="PS50837"/>
    </source>
</evidence>
<dbReference type="InterPro" id="IPR056884">
    <property type="entry name" value="NPHP3-like_N"/>
</dbReference>
<feature type="signal peptide" evidence="3">
    <location>
        <begin position="1"/>
        <end position="22"/>
    </location>
</feature>
<dbReference type="InterPro" id="IPR054471">
    <property type="entry name" value="GPIID_WHD"/>
</dbReference>
<keyword evidence="2" id="KW-0040">ANK repeat</keyword>
<dbReference type="Pfam" id="PF22939">
    <property type="entry name" value="WHD_GPIID"/>
    <property type="match status" value="1"/>
</dbReference>
<comment type="caution">
    <text evidence="5">The sequence shown here is derived from an EMBL/GenBank/DDBJ whole genome shotgun (WGS) entry which is preliminary data.</text>
</comment>
<evidence type="ECO:0000313" key="5">
    <source>
        <dbReference type="EMBL" id="KAG7423376.1"/>
    </source>
</evidence>
<proteinExistence type="predicted"/>
<dbReference type="Pfam" id="PF12796">
    <property type="entry name" value="Ank_2"/>
    <property type="match status" value="2"/>
</dbReference>
<gene>
    <name evidence="5" type="primary">ANKHD1-2</name>
    <name evidence="5" type="ORF">Forpi1262_v015210</name>
</gene>
<sequence>MANPQDYTVGWICALTVEFVAAQAFLDEEHKDPRDVAQNDNNNYALGRIGSHNIVIAVLPDGEYGTAVAAAVARDMLGSFPNIRIGLLVGIGGGAPSPHHDIRLGDIVVSSRDGGKGGVFQYDFGKTIQNQSFQETQVLDQPPMVLRTAVSALKGRYELKGHRLNEDVDMALKKIKKRKKYSCPPANSDRLYRAAITHPPNSSESCSVVCGDDPFHLLARAERDEEDDNPAIHYGLIASANQLMKDALVRDKLAAEMGVLCFEMEAAGLMNHFPCLVIRGICDYSDSHKNKEWQGFAAMVAAAYAKDLLRQIPPNKVEAERRIGEVLSSIGTTLNDVQQTTNATKDIVETVRSNQHVATIKDWLSPPDYSTNANHARHLRHEGTGEWFLNSAAFREWETGSRRHLWLYGMPGCGKTVLGTTILDHLMNIDDHITLDFFFDFSDTTKQTVDGMLRSLVFQLYKLGIDSSKELDGLFQSHRDGRDQPATKTLLGCLRTMMRVPRKICLVLDGLDESTTRVELLKWMKDVLSAPELDHVRLIATGRPEAEFQRGIPPLIGKGNCLLLDKDAINADIRSYVMARLERSPEFARWASSPSVLEQIRNKIGSKPDGMQVLFRWAACQLDSLETCLDREGIETALKSLPQDLNETYNRLLQRIPPERKHKAIRLLQFLVCSERPLTLKEAVDVVAVRIDSRPGYFDPEDRLPCPSEITRFCPSLVSIVHGPHSGQGAVEEVQLAHFSVKEYLLNYQVQGFLHAEASIAITQTCLAYLNSLGQDDVAMIKSQFPLAKYAAEIWMDHAGPAEVSKDVVAAAVSFLENDVLFRLWTRLYQPDKPWLVEPETTQASCLYFASFAALTKTVRVLLLNNRNVDEQGGYYGNALEVASLNGDEEIVRRLLDEEADVNAQGGSYGSALRAASDGGHVGIVRLLLDEEADVNAQGGHYGNALQAASDGGHVGIVRMLLDEEADVNAQGGLYGNALQAASIAGDKEIVRLLLEKKADVNAQGGYYGSALQAASEGDRIEIARMLLDKEADVNAQGGYYGNALQAAYYHGHEEMVLLLVNAGHELPPPSKRRRIIRWYTGKPPILAPID</sequence>
<dbReference type="InterPro" id="IPR053137">
    <property type="entry name" value="NLR-like"/>
</dbReference>
<dbReference type="SMART" id="SM00248">
    <property type="entry name" value="ANK"/>
    <property type="match status" value="7"/>
</dbReference>
<feature type="repeat" description="ANK" evidence="2">
    <location>
        <begin position="977"/>
        <end position="1006"/>
    </location>
</feature>
<dbReference type="PROSITE" id="PS50837">
    <property type="entry name" value="NACHT"/>
    <property type="match status" value="1"/>
</dbReference>
<feature type="chain" id="PRO_5035287561" evidence="3">
    <location>
        <begin position="23"/>
        <end position="1091"/>
    </location>
</feature>
<dbReference type="Proteomes" id="UP000693942">
    <property type="component" value="Unassembled WGS sequence"/>
</dbReference>
<evidence type="ECO:0000256" key="2">
    <source>
        <dbReference type="PROSITE-ProRule" id="PRU00023"/>
    </source>
</evidence>
<keyword evidence="1" id="KW-0677">Repeat</keyword>
<dbReference type="AlphaFoldDB" id="A0A8J5P9A1"/>
<keyword evidence="3" id="KW-0732">Signal</keyword>
<dbReference type="InterPro" id="IPR002110">
    <property type="entry name" value="Ankyrin_rpt"/>
</dbReference>
<feature type="domain" description="NACHT" evidence="4">
    <location>
        <begin position="403"/>
        <end position="546"/>
    </location>
</feature>
<evidence type="ECO:0000256" key="1">
    <source>
        <dbReference type="ARBA" id="ARBA00022737"/>
    </source>
</evidence>
<name>A0A8J5P9A1_FUSOX</name>
<dbReference type="PROSITE" id="PS50088">
    <property type="entry name" value="ANK_REPEAT"/>
    <property type="match status" value="3"/>
</dbReference>
<reference evidence="5" key="1">
    <citation type="submission" date="2021-04" db="EMBL/GenBank/DDBJ databases">
        <title>First draft genome resource for Brassicaceae pathogens Fusarium oxysporum f. sp. raphani and Fusarium oxysporum f. sp. rapae.</title>
        <authorList>
            <person name="Asai S."/>
        </authorList>
    </citation>
    <scope>NUCLEOTIDE SEQUENCE</scope>
    <source>
        <strain evidence="5">Tf1262</strain>
    </source>
</reference>